<dbReference type="GO" id="GO:0005737">
    <property type="term" value="C:cytoplasm"/>
    <property type="evidence" value="ECO:0007669"/>
    <property type="project" value="UniProtKB-ARBA"/>
</dbReference>
<organism evidence="5 6">
    <name type="scientific">Lentilactobacillus diolivorans DSM 14421</name>
    <dbReference type="NCBI Taxonomy" id="1423739"/>
    <lineage>
        <taxon>Bacteria</taxon>
        <taxon>Bacillati</taxon>
        <taxon>Bacillota</taxon>
        <taxon>Bacilli</taxon>
        <taxon>Lactobacillales</taxon>
        <taxon>Lactobacillaceae</taxon>
        <taxon>Lentilactobacillus</taxon>
    </lineage>
</organism>
<evidence type="ECO:0000256" key="4">
    <source>
        <dbReference type="ARBA" id="ARBA00023136"/>
    </source>
</evidence>
<protein>
    <recommendedName>
        <fullName evidence="7">GPP34 family phosphoprotein</fullName>
    </recommendedName>
</protein>
<evidence type="ECO:0000313" key="6">
    <source>
        <dbReference type="Proteomes" id="UP000052013"/>
    </source>
</evidence>
<reference evidence="5 6" key="1">
    <citation type="journal article" date="2015" name="Genome Announc.">
        <title>Expanding the biotechnology potential of lactobacilli through comparative genomics of 213 strains and associated genera.</title>
        <authorList>
            <person name="Sun Z."/>
            <person name="Harris H.M."/>
            <person name="McCann A."/>
            <person name="Guo C."/>
            <person name="Argimon S."/>
            <person name="Zhang W."/>
            <person name="Yang X."/>
            <person name="Jeffery I.B."/>
            <person name="Cooney J.C."/>
            <person name="Kagawa T.F."/>
            <person name="Liu W."/>
            <person name="Song Y."/>
            <person name="Salvetti E."/>
            <person name="Wrobel A."/>
            <person name="Rasinkangas P."/>
            <person name="Parkhill J."/>
            <person name="Rea M.C."/>
            <person name="O'Sullivan O."/>
            <person name="Ritari J."/>
            <person name="Douillard F.P."/>
            <person name="Paul Ross R."/>
            <person name="Yang R."/>
            <person name="Briner A.E."/>
            <person name="Felis G.E."/>
            <person name="de Vos W.M."/>
            <person name="Barrangou R."/>
            <person name="Klaenhammer T.R."/>
            <person name="Caufield P.W."/>
            <person name="Cui Y."/>
            <person name="Zhang H."/>
            <person name="O'Toole P.W."/>
        </authorList>
    </citation>
    <scope>NUCLEOTIDE SEQUENCE [LARGE SCALE GENOMIC DNA]</scope>
    <source>
        <strain evidence="5 6">DSM 14421</strain>
    </source>
</reference>
<accession>A0A0R1SGJ6</accession>
<dbReference type="PATRIC" id="fig|1423739.3.peg.94"/>
<dbReference type="Gene3D" id="1.10.3630.10">
    <property type="entry name" value="yeast vps74-n-term truncation variant domain like"/>
    <property type="match status" value="1"/>
</dbReference>
<dbReference type="InterPro" id="IPR008628">
    <property type="entry name" value="GPP34-like"/>
</dbReference>
<dbReference type="InterPro" id="IPR038261">
    <property type="entry name" value="GPP34-like_sf"/>
</dbReference>
<dbReference type="STRING" id="1423739.FC85_GL000088"/>
<dbReference type="Pfam" id="PF05719">
    <property type="entry name" value="GPP34"/>
    <property type="match status" value="1"/>
</dbReference>
<keyword evidence="2" id="KW-0333">Golgi apparatus</keyword>
<dbReference type="GO" id="GO:0012505">
    <property type="term" value="C:endomembrane system"/>
    <property type="evidence" value="ECO:0007669"/>
    <property type="project" value="UniProtKB-ARBA"/>
</dbReference>
<dbReference type="Proteomes" id="UP000052013">
    <property type="component" value="Unassembled WGS sequence"/>
</dbReference>
<keyword evidence="3" id="KW-0446">Lipid-binding</keyword>
<keyword evidence="4" id="KW-0472">Membrane</keyword>
<comment type="subcellular location">
    <subcellularLocation>
        <location evidence="1">Golgi apparatus membrane</location>
        <topology evidence="1">Peripheral membrane protein</topology>
        <orientation evidence="1">Cytoplasmic side</orientation>
    </subcellularLocation>
</comment>
<sequence>MQIDISEMYFLLTETNDNGSAIMRNMRKRAYLTVSSLFDLQLSNVIVRHDKTLIVNQPLPTDFSFFNVIAEVVEDRRGKSFKHILRHLVLNRKINRTIYEGIGQQLLFQNKTTQTMAHGLLRRHISFSPKQPAVDSVITEIHHELLASHSHPSLKIVALVALLNRSHVLRNHFSKSEQAQLTKRLKQLQQQSEYTEFFEFAKWIDDFITAMIVAASSSHG</sequence>
<name>A0A0R1SGJ6_9LACO</name>
<comment type="caution">
    <text evidence="5">The sequence shown here is derived from an EMBL/GenBank/DDBJ whole genome shotgun (WGS) entry which is preliminary data.</text>
</comment>
<dbReference type="GO" id="GO:0070273">
    <property type="term" value="F:phosphatidylinositol-4-phosphate binding"/>
    <property type="evidence" value="ECO:0007669"/>
    <property type="project" value="InterPro"/>
</dbReference>
<dbReference type="AlphaFoldDB" id="A0A0R1SGJ6"/>
<evidence type="ECO:0000313" key="5">
    <source>
        <dbReference type="EMBL" id="KRL65538.1"/>
    </source>
</evidence>
<gene>
    <name evidence="5" type="ORF">FC85_GL000088</name>
</gene>
<proteinExistence type="predicted"/>
<evidence type="ECO:0000256" key="2">
    <source>
        <dbReference type="ARBA" id="ARBA00023034"/>
    </source>
</evidence>
<evidence type="ECO:0000256" key="1">
    <source>
        <dbReference type="ARBA" id="ARBA00004255"/>
    </source>
</evidence>
<evidence type="ECO:0008006" key="7">
    <source>
        <dbReference type="Google" id="ProtNLM"/>
    </source>
</evidence>
<dbReference type="EMBL" id="AZEY01000066">
    <property type="protein sequence ID" value="KRL65538.1"/>
    <property type="molecule type" value="Genomic_DNA"/>
</dbReference>
<evidence type="ECO:0000256" key="3">
    <source>
        <dbReference type="ARBA" id="ARBA00023121"/>
    </source>
</evidence>
<dbReference type="RefSeq" id="WP_057864689.1">
    <property type="nucleotide sequence ID" value="NZ_AZEY01000066.1"/>
</dbReference>